<dbReference type="Pfam" id="PF04542">
    <property type="entry name" value="Sigma70_r2"/>
    <property type="match status" value="1"/>
</dbReference>
<dbReference type="PANTHER" id="PTHR43133:SF50">
    <property type="entry name" value="ECF RNA POLYMERASE SIGMA FACTOR SIGM"/>
    <property type="match status" value="1"/>
</dbReference>
<dbReference type="KEGG" id="aser:Asera_39510"/>
<name>A0A810L378_9ACTN</name>
<dbReference type="GO" id="GO:0016987">
    <property type="term" value="F:sigma factor activity"/>
    <property type="evidence" value="ECO:0007669"/>
    <property type="project" value="UniProtKB-KW"/>
</dbReference>
<dbReference type="SUPFAM" id="SSF88659">
    <property type="entry name" value="Sigma3 and sigma4 domains of RNA polymerase sigma factors"/>
    <property type="match status" value="1"/>
</dbReference>
<evidence type="ECO:0000256" key="4">
    <source>
        <dbReference type="ARBA" id="ARBA00023125"/>
    </source>
</evidence>
<evidence type="ECO:0000313" key="9">
    <source>
        <dbReference type="Proteomes" id="UP000680750"/>
    </source>
</evidence>
<dbReference type="Gene3D" id="1.10.10.10">
    <property type="entry name" value="Winged helix-like DNA-binding domain superfamily/Winged helix DNA-binding domain"/>
    <property type="match status" value="1"/>
</dbReference>
<dbReference type="InterPro" id="IPR013324">
    <property type="entry name" value="RNA_pol_sigma_r3/r4-like"/>
</dbReference>
<dbReference type="Gene3D" id="1.10.1740.10">
    <property type="match status" value="1"/>
</dbReference>
<dbReference type="AlphaFoldDB" id="A0A810L378"/>
<dbReference type="Pfam" id="PF08281">
    <property type="entry name" value="Sigma70_r4_2"/>
    <property type="match status" value="1"/>
</dbReference>
<dbReference type="PANTHER" id="PTHR43133">
    <property type="entry name" value="RNA POLYMERASE ECF-TYPE SIGMA FACTO"/>
    <property type="match status" value="1"/>
</dbReference>
<dbReference type="InterPro" id="IPR013325">
    <property type="entry name" value="RNA_pol_sigma_r2"/>
</dbReference>
<protein>
    <submittedName>
        <fullName evidence="8">RNA polymerase subunit sigma-24</fullName>
    </submittedName>
</protein>
<dbReference type="InterPro" id="IPR014325">
    <property type="entry name" value="RNA_pol_sigma-E_actinobac"/>
</dbReference>
<evidence type="ECO:0000256" key="2">
    <source>
        <dbReference type="ARBA" id="ARBA00023015"/>
    </source>
</evidence>
<dbReference type="GO" id="GO:0003677">
    <property type="term" value="F:DNA binding"/>
    <property type="evidence" value="ECO:0007669"/>
    <property type="project" value="UniProtKB-KW"/>
</dbReference>
<proteinExistence type="inferred from homology"/>
<evidence type="ECO:0000259" key="7">
    <source>
        <dbReference type="Pfam" id="PF08281"/>
    </source>
</evidence>
<dbReference type="Proteomes" id="UP000680750">
    <property type="component" value="Chromosome"/>
</dbReference>
<dbReference type="InterPro" id="IPR036388">
    <property type="entry name" value="WH-like_DNA-bd_sf"/>
</dbReference>
<dbReference type="RefSeq" id="WP_030444754.1">
    <property type="nucleotide sequence ID" value="NZ_AP023354.1"/>
</dbReference>
<keyword evidence="9" id="KW-1185">Reference proteome</keyword>
<dbReference type="InterPro" id="IPR007627">
    <property type="entry name" value="RNA_pol_sigma70_r2"/>
</dbReference>
<keyword evidence="2" id="KW-0805">Transcription regulation</keyword>
<evidence type="ECO:0000256" key="1">
    <source>
        <dbReference type="ARBA" id="ARBA00010641"/>
    </source>
</evidence>
<accession>A0A810L378</accession>
<gene>
    <name evidence="8" type="ORF">Asera_39510</name>
</gene>
<keyword evidence="3" id="KW-0731">Sigma factor</keyword>
<comment type="similarity">
    <text evidence="1">Belongs to the sigma-70 factor family. ECF subfamily.</text>
</comment>
<dbReference type="SUPFAM" id="SSF88946">
    <property type="entry name" value="Sigma2 domain of RNA polymerase sigma factors"/>
    <property type="match status" value="1"/>
</dbReference>
<dbReference type="NCBIfam" id="TIGR02983">
    <property type="entry name" value="SigE-fam_strep"/>
    <property type="match status" value="1"/>
</dbReference>
<dbReference type="GO" id="GO:0006352">
    <property type="term" value="P:DNA-templated transcription initiation"/>
    <property type="evidence" value="ECO:0007669"/>
    <property type="project" value="InterPro"/>
</dbReference>
<dbReference type="NCBIfam" id="TIGR02937">
    <property type="entry name" value="sigma70-ECF"/>
    <property type="match status" value="1"/>
</dbReference>
<dbReference type="InterPro" id="IPR014284">
    <property type="entry name" value="RNA_pol_sigma-70_dom"/>
</dbReference>
<dbReference type="EMBL" id="AP023354">
    <property type="protein sequence ID" value="BCJ29843.1"/>
    <property type="molecule type" value="Genomic_DNA"/>
</dbReference>
<keyword evidence="4" id="KW-0238">DNA-binding</keyword>
<evidence type="ECO:0000259" key="6">
    <source>
        <dbReference type="Pfam" id="PF04542"/>
    </source>
</evidence>
<evidence type="ECO:0000313" key="8">
    <source>
        <dbReference type="EMBL" id="BCJ29843.1"/>
    </source>
</evidence>
<reference evidence="8" key="1">
    <citation type="submission" date="2020-08" db="EMBL/GenBank/DDBJ databases">
        <title>Whole genome shotgun sequence of Actinocatenispora sera NBRC 101916.</title>
        <authorList>
            <person name="Komaki H."/>
            <person name="Tamura T."/>
        </authorList>
    </citation>
    <scope>NUCLEOTIDE SEQUENCE</scope>
    <source>
        <strain evidence="8">NBRC 101916</strain>
    </source>
</reference>
<evidence type="ECO:0000256" key="5">
    <source>
        <dbReference type="ARBA" id="ARBA00023163"/>
    </source>
</evidence>
<organism evidence="8 9">
    <name type="scientific">Actinocatenispora sera</name>
    <dbReference type="NCBI Taxonomy" id="390989"/>
    <lineage>
        <taxon>Bacteria</taxon>
        <taxon>Bacillati</taxon>
        <taxon>Actinomycetota</taxon>
        <taxon>Actinomycetes</taxon>
        <taxon>Micromonosporales</taxon>
        <taxon>Micromonosporaceae</taxon>
        <taxon>Actinocatenispora</taxon>
    </lineage>
</organism>
<feature type="domain" description="RNA polymerase sigma-70 region 2" evidence="6">
    <location>
        <begin position="12"/>
        <end position="76"/>
    </location>
</feature>
<dbReference type="InterPro" id="IPR039425">
    <property type="entry name" value="RNA_pol_sigma-70-like"/>
</dbReference>
<feature type="domain" description="RNA polymerase sigma factor 70 region 4 type 2" evidence="7">
    <location>
        <begin position="105"/>
        <end position="157"/>
    </location>
</feature>
<evidence type="ECO:0000256" key="3">
    <source>
        <dbReference type="ARBA" id="ARBA00023082"/>
    </source>
</evidence>
<sequence length="175" mass="20066">MEVAVEFEEYVRARGAALVRFAHLLTGDRRLAEDLTQEALARAYVRWRHIVRNDAPDEYVRRCVINARASWWRRRSNRERPAEVETGGGGYESVAGPEARAAERDALWREIIRLPRQQRAVVVLRYYEDLDDARIAKILNCSAVTVRTHAMRALAALRSAVAEPDRALARDRRAS</sequence>
<dbReference type="InterPro" id="IPR013249">
    <property type="entry name" value="RNA_pol_sigma70_r4_t2"/>
</dbReference>
<keyword evidence="5" id="KW-0804">Transcription</keyword>